<dbReference type="InterPro" id="IPR058922">
    <property type="entry name" value="WHD_DRP"/>
</dbReference>
<keyword evidence="1" id="KW-0677">Repeat</keyword>
<protein>
    <recommendedName>
        <fullName evidence="7">NB-ARC domain-containing protein</fullName>
    </recommendedName>
</protein>
<evidence type="ECO:0000256" key="1">
    <source>
        <dbReference type="ARBA" id="ARBA00022737"/>
    </source>
</evidence>
<dbReference type="InterPro" id="IPR027417">
    <property type="entry name" value="P-loop_NTPase"/>
</dbReference>
<sequence length="642" mass="71478">MRALIWHDIKYAFPVDPKFSIVIVTTTTRSIANACSCAHGHVYVMTTLGEQHSRQLFFQEASMGDPPQLGDHMQLGSEALKKCDGLPLALVTTGRLLQGDPTRERWANLGTNLGKHLETNEALASLKRVLVHSYTSLGSQDVKACLLYLGIYPSGHPIRRGSLIRRWLAEGFVQGGHRSSALDAAIGSFHELLDQSIIQPIDASNAEVKTFQTHGMMIEFILNKSINENFVTLLYDKATLPSNVRWLSVHNKTAASSKVNPKDLRLVRSLTIFGNTHKSVLDFPKYKLMRVLDLEECDEYLEDKHLREICSNLVLLRYLSLGGAATVTVLPKEIKKLQLLETLDVRRTKIEILPKEVLKLPCLIHLFGKFKLEGVGRMGKLQIWLSENSNLETLAGFVGDKSQEFTQLMEHMKHLTKLKIWCESTTDVSSNLTHLSVAIKGFIERGTNLTTSCSLSLNFSGERSQDLLNFSLENGNSYYLSSLKLQGNNIFSLPLFVTMLAGLTKLCLTFPHHRLSGDIGDALSKVRGLKYLKLIAAQLDHFVIRQGALEILQSLCIVVEVMTGLAIEEGALPDLDSLQLLCKDLNGFSSTTIQSLPLLKEVALHDELDDQIKLGWKEAAKNHPRRPKVLFKLVGNEPAVGT</sequence>
<dbReference type="FunFam" id="1.10.10.10:FF:000322">
    <property type="entry name" value="Probable disease resistance protein At1g63360"/>
    <property type="match status" value="1"/>
</dbReference>
<dbReference type="Gramene" id="TuG1812G0700000034.01.T01">
    <property type="protein sequence ID" value="TuG1812G0700000034.01.T01.cds245524"/>
    <property type="gene ID" value="TuG1812G0700000034.01"/>
</dbReference>
<reference evidence="5" key="2">
    <citation type="submission" date="2018-03" db="EMBL/GenBank/DDBJ databases">
        <title>The Triticum urartu genome reveals the dynamic nature of wheat genome evolution.</title>
        <authorList>
            <person name="Ling H."/>
            <person name="Ma B."/>
            <person name="Shi X."/>
            <person name="Liu H."/>
            <person name="Dong L."/>
            <person name="Sun H."/>
            <person name="Cao Y."/>
            <person name="Gao Q."/>
            <person name="Zheng S."/>
            <person name="Li Y."/>
            <person name="Yu Y."/>
            <person name="Du H."/>
            <person name="Qi M."/>
            <person name="Li Y."/>
            <person name="Yu H."/>
            <person name="Cui Y."/>
            <person name="Wang N."/>
            <person name="Chen C."/>
            <person name="Wu H."/>
            <person name="Zhao Y."/>
            <person name="Zhang J."/>
            <person name="Li Y."/>
            <person name="Zhou W."/>
            <person name="Zhang B."/>
            <person name="Hu W."/>
            <person name="Eijk M."/>
            <person name="Tang J."/>
            <person name="Witsenboer H."/>
            <person name="Zhao S."/>
            <person name="Li Z."/>
            <person name="Zhang A."/>
            <person name="Wang D."/>
            <person name="Liang C."/>
        </authorList>
    </citation>
    <scope>NUCLEOTIDE SEQUENCE [LARGE SCALE GENOMIC DNA]</scope>
    <source>
        <strain evidence="5">cv. G1812</strain>
    </source>
</reference>
<dbReference type="SUPFAM" id="SSF52540">
    <property type="entry name" value="P-loop containing nucleoside triphosphate hydrolases"/>
    <property type="match status" value="1"/>
</dbReference>
<dbReference type="InterPro" id="IPR032675">
    <property type="entry name" value="LRR_dom_sf"/>
</dbReference>
<dbReference type="Pfam" id="PF23559">
    <property type="entry name" value="WHD_DRP"/>
    <property type="match status" value="1"/>
</dbReference>
<accession>A0A8R7UW53</accession>
<dbReference type="Gene3D" id="1.10.8.430">
    <property type="entry name" value="Helical domain of apoptotic protease-activating factors"/>
    <property type="match status" value="1"/>
</dbReference>
<dbReference type="InterPro" id="IPR044974">
    <property type="entry name" value="Disease_R_plants"/>
</dbReference>
<dbReference type="PANTHER" id="PTHR23155">
    <property type="entry name" value="DISEASE RESISTANCE PROTEIN RP"/>
    <property type="match status" value="1"/>
</dbReference>
<evidence type="ECO:0000313" key="6">
    <source>
        <dbReference type="Proteomes" id="UP000015106"/>
    </source>
</evidence>
<feature type="domain" description="Disease resistance protein winged helix" evidence="3">
    <location>
        <begin position="151"/>
        <end position="221"/>
    </location>
</feature>
<dbReference type="GO" id="GO:0043531">
    <property type="term" value="F:ADP binding"/>
    <property type="evidence" value="ECO:0007669"/>
    <property type="project" value="InterPro"/>
</dbReference>
<dbReference type="EnsemblPlants" id="TuG1812G0700000034.01.T01">
    <property type="protein sequence ID" value="TuG1812G0700000034.01.T01.cds245524"/>
    <property type="gene ID" value="TuG1812G0700000034.01"/>
</dbReference>
<dbReference type="GO" id="GO:0002758">
    <property type="term" value="P:innate immune response-activating signaling pathway"/>
    <property type="evidence" value="ECO:0007669"/>
    <property type="project" value="UniProtKB-ARBA"/>
</dbReference>
<dbReference type="GO" id="GO:0042742">
    <property type="term" value="P:defense response to bacterium"/>
    <property type="evidence" value="ECO:0007669"/>
    <property type="project" value="UniProtKB-ARBA"/>
</dbReference>
<dbReference type="InterPro" id="IPR055414">
    <property type="entry name" value="LRR_R13L4/SHOC2-like"/>
</dbReference>
<feature type="domain" description="Disease resistance R13L4/SHOC-2-like LRR" evidence="4">
    <location>
        <begin position="267"/>
        <end position="628"/>
    </location>
</feature>
<dbReference type="InterPro" id="IPR042197">
    <property type="entry name" value="Apaf_helical"/>
</dbReference>
<dbReference type="Gene3D" id="1.10.10.10">
    <property type="entry name" value="Winged helix-like DNA-binding domain superfamily/Winged helix DNA-binding domain"/>
    <property type="match status" value="1"/>
</dbReference>
<dbReference type="SUPFAM" id="SSF52058">
    <property type="entry name" value="L domain-like"/>
    <property type="match status" value="1"/>
</dbReference>
<name>A0A8R7UW53_TRIUA</name>
<dbReference type="PANTHER" id="PTHR23155:SF1227">
    <property type="entry name" value="OS11G0462500 PROTEIN"/>
    <property type="match status" value="1"/>
</dbReference>
<evidence type="ECO:0000259" key="3">
    <source>
        <dbReference type="Pfam" id="PF23559"/>
    </source>
</evidence>
<keyword evidence="6" id="KW-1185">Reference proteome</keyword>
<organism evidence="5 6">
    <name type="scientific">Triticum urartu</name>
    <name type="common">Red wild einkorn</name>
    <name type="synonym">Crithodium urartu</name>
    <dbReference type="NCBI Taxonomy" id="4572"/>
    <lineage>
        <taxon>Eukaryota</taxon>
        <taxon>Viridiplantae</taxon>
        <taxon>Streptophyta</taxon>
        <taxon>Embryophyta</taxon>
        <taxon>Tracheophyta</taxon>
        <taxon>Spermatophyta</taxon>
        <taxon>Magnoliopsida</taxon>
        <taxon>Liliopsida</taxon>
        <taxon>Poales</taxon>
        <taxon>Poaceae</taxon>
        <taxon>BOP clade</taxon>
        <taxon>Pooideae</taxon>
        <taxon>Triticodae</taxon>
        <taxon>Triticeae</taxon>
        <taxon>Triticinae</taxon>
        <taxon>Triticum</taxon>
    </lineage>
</organism>
<evidence type="ECO:0008006" key="7">
    <source>
        <dbReference type="Google" id="ProtNLM"/>
    </source>
</evidence>
<proteinExistence type="predicted"/>
<evidence type="ECO:0000259" key="4">
    <source>
        <dbReference type="Pfam" id="PF23598"/>
    </source>
</evidence>
<reference evidence="5" key="3">
    <citation type="submission" date="2022-06" db="UniProtKB">
        <authorList>
            <consortium name="EnsemblPlants"/>
        </authorList>
    </citation>
    <scope>IDENTIFICATION</scope>
</reference>
<dbReference type="GO" id="GO:0009626">
    <property type="term" value="P:plant-type hypersensitive response"/>
    <property type="evidence" value="ECO:0007669"/>
    <property type="project" value="UniProtKB-ARBA"/>
</dbReference>
<dbReference type="Pfam" id="PF23598">
    <property type="entry name" value="LRR_14"/>
    <property type="match status" value="1"/>
</dbReference>
<reference evidence="6" key="1">
    <citation type="journal article" date="2013" name="Nature">
        <title>Draft genome of the wheat A-genome progenitor Triticum urartu.</title>
        <authorList>
            <person name="Ling H.Q."/>
            <person name="Zhao S."/>
            <person name="Liu D."/>
            <person name="Wang J."/>
            <person name="Sun H."/>
            <person name="Zhang C."/>
            <person name="Fan H."/>
            <person name="Li D."/>
            <person name="Dong L."/>
            <person name="Tao Y."/>
            <person name="Gao C."/>
            <person name="Wu H."/>
            <person name="Li Y."/>
            <person name="Cui Y."/>
            <person name="Guo X."/>
            <person name="Zheng S."/>
            <person name="Wang B."/>
            <person name="Yu K."/>
            <person name="Liang Q."/>
            <person name="Yang W."/>
            <person name="Lou X."/>
            <person name="Chen J."/>
            <person name="Feng M."/>
            <person name="Jian J."/>
            <person name="Zhang X."/>
            <person name="Luo G."/>
            <person name="Jiang Y."/>
            <person name="Liu J."/>
            <person name="Wang Z."/>
            <person name="Sha Y."/>
            <person name="Zhang B."/>
            <person name="Wu H."/>
            <person name="Tang D."/>
            <person name="Shen Q."/>
            <person name="Xue P."/>
            <person name="Zou S."/>
            <person name="Wang X."/>
            <person name="Liu X."/>
            <person name="Wang F."/>
            <person name="Yang Y."/>
            <person name="An X."/>
            <person name="Dong Z."/>
            <person name="Zhang K."/>
            <person name="Zhang X."/>
            <person name="Luo M.C."/>
            <person name="Dvorak J."/>
            <person name="Tong Y."/>
            <person name="Wang J."/>
            <person name="Yang H."/>
            <person name="Li Z."/>
            <person name="Wang D."/>
            <person name="Zhang A."/>
            <person name="Wang J."/>
        </authorList>
    </citation>
    <scope>NUCLEOTIDE SEQUENCE</scope>
    <source>
        <strain evidence="6">cv. G1812</strain>
    </source>
</reference>
<evidence type="ECO:0000256" key="2">
    <source>
        <dbReference type="ARBA" id="ARBA00022821"/>
    </source>
</evidence>
<dbReference type="InterPro" id="IPR036388">
    <property type="entry name" value="WH-like_DNA-bd_sf"/>
</dbReference>
<dbReference type="AlphaFoldDB" id="A0A8R7UW53"/>
<evidence type="ECO:0000313" key="5">
    <source>
        <dbReference type="EnsemblPlants" id="TuG1812G0700000034.01.T01.cds245524"/>
    </source>
</evidence>
<keyword evidence="2" id="KW-0611">Plant defense</keyword>
<dbReference type="Gene3D" id="3.80.10.10">
    <property type="entry name" value="Ribonuclease Inhibitor"/>
    <property type="match status" value="1"/>
</dbReference>
<dbReference type="Proteomes" id="UP000015106">
    <property type="component" value="Chromosome 7"/>
</dbReference>